<dbReference type="SUPFAM" id="SSF54373">
    <property type="entry name" value="FAD-linked reductases, C-terminal domain"/>
    <property type="match status" value="1"/>
</dbReference>
<dbReference type="InterPro" id="IPR050493">
    <property type="entry name" value="FAD-dep_Monooxygenase_BioMet"/>
</dbReference>
<dbReference type="InterPro" id="IPR002938">
    <property type="entry name" value="FAD-bd"/>
</dbReference>
<evidence type="ECO:0000259" key="3">
    <source>
        <dbReference type="Pfam" id="PF01494"/>
    </source>
</evidence>
<protein>
    <submittedName>
        <fullName evidence="4">Flavin-dependent oxidoreductase</fullName>
    </submittedName>
</protein>
<accession>A0A4R4DN71</accession>
<dbReference type="OrthoDB" id="4230779at2"/>
<evidence type="ECO:0000313" key="5">
    <source>
        <dbReference type="Proteomes" id="UP000295023"/>
    </source>
</evidence>
<evidence type="ECO:0000256" key="1">
    <source>
        <dbReference type="ARBA" id="ARBA00023002"/>
    </source>
</evidence>
<dbReference type="SUPFAM" id="SSF51905">
    <property type="entry name" value="FAD/NAD(P)-binding domain"/>
    <property type="match status" value="1"/>
</dbReference>
<feature type="domain" description="FAD-binding" evidence="3">
    <location>
        <begin position="287"/>
        <end position="350"/>
    </location>
</feature>
<dbReference type="Gene3D" id="3.30.9.30">
    <property type="match status" value="1"/>
</dbReference>
<dbReference type="AlphaFoldDB" id="A0A4R4DN71"/>
<evidence type="ECO:0000313" key="4">
    <source>
        <dbReference type="EMBL" id="TCZ61255.1"/>
    </source>
</evidence>
<dbReference type="Pfam" id="PF01494">
    <property type="entry name" value="FAD_binding_3"/>
    <property type="match status" value="2"/>
</dbReference>
<organism evidence="4 5">
    <name type="scientific">Roseicella aquatilis</name>
    <dbReference type="NCBI Taxonomy" id="2527868"/>
    <lineage>
        <taxon>Bacteria</taxon>
        <taxon>Pseudomonadati</taxon>
        <taxon>Pseudomonadota</taxon>
        <taxon>Alphaproteobacteria</taxon>
        <taxon>Acetobacterales</taxon>
        <taxon>Roseomonadaceae</taxon>
        <taxon>Roseicella</taxon>
    </lineage>
</organism>
<gene>
    <name evidence="4" type="ORF">EXY23_11955</name>
</gene>
<keyword evidence="1" id="KW-0560">Oxidoreductase</keyword>
<keyword evidence="5" id="KW-1185">Reference proteome</keyword>
<comment type="caution">
    <text evidence="4">The sequence shown here is derived from an EMBL/GenBank/DDBJ whole genome shotgun (WGS) entry which is preliminary data.</text>
</comment>
<name>A0A4R4DN71_9PROT</name>
<dbReference type="NCBIfam" id="NF005720">
    <property type="entry name" value="PRK07538.1"/>
    <property type="match status" value="1"/>
</dbReference>
<proteinExistence type="predicted"/>
<evidence type="ECO:0000256" key="2">
    <source>
        <dbReference type="ARBA" id="ARBA00023033"/>
    </source>
</evidence>
<dbReference type="PANTHER" id="PTHR13789">
    <property type="entry name" value="MONOOXYGENASE"/>
    <property type="match status" value="1"/>
</dbReference>
<dbReference type="InterPro" id="IPR036188">
    <property type="entry name" value="FAD/NAD-bd_sf"/>
</dbReference>
<reference evidence="4 5" key="1">
    <citation type="submission" date="2019-03" db="EMBL/GenBank/DDBJ databases">
        <title>Paracraurococcus aquatilis NE82 genome sequence.</title>
        <authorList>
            <person name="Zhao Y."/>
            <person name="Du Z."/>
        </authorList>
    </citation>
    <scope>NUCLEOTIDE SEQUENCE [LARGE SCALE GENOMIC DNA]</scope>
    <source>
        <strain evidence="4 5">NE82</strain>
    </source>
</reference>
<dbReference type="RefSeq" id="WP_132289036.1">
    <property type="nucleotide sequence ID" value="NZ_SKBM01000010.1"/>
</dbReference>
<dbReference type="GO" id="GO:0004497">
    <property type="term" value="F:monooxygenase activity"/>
    <property type="evidence" value="ECO:0007669"/>
    <property type="project" value="UniProtKB-KW"/>
</dbReference>
<keyword evidence="2" id="KW-0503">Monooxygenase</keyword>
<dbReference type="Gene3D" id="3.50.50.60">
    <property type="entry name" value="FAD/NAD(P)-binding domain"/>
    <property type="match status" value="1"/>
</dbReference>
<dbReference type="Proteomes" id="UP000295023">
    <property type="component" value="Unassembled WGS sequence"/>
</dbReference>
<feature type="domain" description="FAD-binding" evidence="3">
    <location>
        <begin position="3"/>
        <end position="164"/>
    </location>
</feature>
<dbReference type="GO" id="GO:0071949">
    <property type="term" value="F:FAD binding"/>
    <property type="evidence" value="ECO:0007669"/>
    <property type="project" value="InterPro"/>
</dbReference>
<dbReference type="EMBL" id="SKBM01000010">
    <property type="protein sequence ID" value="TCZ61255.1"/>
    <property type="molecule type" value="Genomic_DNA"/>
</dbReference>
<dbReference type="PRINTS" id="PR00420">
    <property type="entry name" value="RNGMNOXGNASE"/>
</dbReference>
<dbReference type="PANTHER" id="PTHR13789:SF268">
    <property type="entry name" value="5-METHYLPHENAZINE-1-CARBOXYLATE 1-MONOOXYGENASE"/>
    <property type="match status" value="1"/>
</dbReference>
<sequence length="414" mass="45224">MRAIIIGGGIGGLTTALALHGAGIEAEIFESAAEVRPLGVGINLQPHAVRELTELGLGEALAATGLTTQEFRYANRFGQTIWAEPRGLAAGYRWPQYSIHRGRLQVLLWRAAEARLGRDRLHAGRRLTGFAQDAAGVTARFADGGTARGDLLIAADGIHSAVRAGFFPDEGPPKWNGALLWRATSWAPAFLTGASMVQAGHRDTKFVCYPIGRGEDGRLLVNWIAEQRFPTDTPWAREDWNRPGRIEDVLPIFADWKFGWLDVPALIRATDAVYEFPMVDRDPLPWWTQGRVTLLGDAAHPMYPIGSNGASQAILDARYLALQLATRPTIEAALAAYEAVRRPATAAVVEANRGDGPDRVMDIVHARAPRGFDRLEDVVPRAELEATVMGYKRIAGFDPETLNSRESWSVPRAA</sequence>